<dbReference type="GO" id="GO:0016740">
    <property type="term" value="F:transferase activity"/>
    <property type="evidence" value="ECO:0007669"/>
    <property type="project" value="UniProtKB-KW"/>
</dbReference>
<dbReference type="SUPFAM" id="SSF53448">
    <property type="entry name" value="Nucleotide-diphospho-sugar transferases"/>
    <property type="match status" value="1"/>
</dbReference>
<dbReference type="PANTHER" id="PTHR10859">
    <property type="entry name" value="GLYCOSYL TRANSFERASE"/>
    <property type="match status" value="1"/>
</dbReference>
<dbReference type="RefSeq" id="WP_073062880.1">
    <property type="nucleotide sequence ID" value="NZ_FQUS01000008.1"/>
</dbReference>
<sequence length="241" mass="28033">MIPFQNKYKKEHPVDVVVPCYNPQKGWHVNLINSFNYFKQSIGHKCTLILVNDGSVRGINQDHILTIRSAIPYFKFISYADNKGKGHALRRGMSCTENNYIILTDVDFPYTNESMVKIYDGLLAGNDLMLGYRETSYYRNVPFMRLMISKTFRYLLKILMTINIDDTQCGLKGLNLKSKEIFLQSKIDSYLYALELFNNASKSGLKIDRTVVNLKKEIEFTHIRPHILWQELKSLGRILFE</sequence>
<dbReference type="GO" id="GO:0006487">
    <property type="term" value="P:protein N-linked glycosylation"/>
    <property type="evidence" value="ECO:0007669"/>
    <property type="project" value="TreeGrafter"/>
</dbReference>
<dbReference type="AlphaFoldDB" id="A0A1M5BMW5"/>
<organism evidence="2 3">
    <name type="scientific">Fodinibius roseus</name>
    <dbReference type="NCBI Taxonomy" id="1194090"/>
    <lineage>
        <taxon>Bacteria</taxon>
        <taxon>Pseudomonadati</taxon>
        <taxon>Balneolota</taxon>
        <taxon>Balneolia</taxon>
        <taxon>Balneolales</taxon>
        <taxon>Balneolaceae</taxon>
        <taxon>Fodinibius</taxon>
    </lineage>
</organism>
<feature type="domain" description="Glycosyltransferase 2-like" evidence="1">
    <location>
        <begin position="16"/>
        <end position="174"/>
    </location>
</feature>
<accession>A0A1M5BMW5</accession>
<dbReference type="Pfam" id="PF00535">
    <property type="entry name" value="Glycos_transf_2"/>
    <property type="match status" value="1"/>
</dbReference>
<dbReference type="PANTHER" id="PTHR10859:SF91">
    <property type="entry name" value="DOLICHYL-PHOSPHATE BETA-GLUCOSYLTRANSFERASE"/>
    <property type="match status" value="1"/>
</dbReference>
<protein>
    <submittedName>
        <fullName evidence="2">Glycosyl transferase family 2</fullName>
    </submittedName>
</protein>
<evidence type="ECO:0000259" key="1">
    <source>
        <dbReference type="Pfam" id="PF00535"/>
    </source>
</evidence>
<evidence type="ECO:0000313" key="2">
    <source>
        <dbReference type="EMBL" id="SHF43547.1"/>
    </source>
</evidence>
<keyword evidence="2" id="KW-0808">Transferase</keyword>
<dbReference type="Proteomes" id="UP000184041">
    <property type="component" value="Unassembled WGS sequence"/>
</dbReference>
<keyword evidence="3" id="KW-1185">Reference proteome</keyword>
<proteinExistence type="predicted"/>
<dbReference type="Gene3D" id="3.90.550.10">
    <property type="entry name" value="Spore Coat Polysaccharide Biosynthesis Protein SpsA, Chain A"/>
    <property type="match status" value="1"/>
</dbReference>
<dbReference type="CDD" id="cd04179">
    <property type="entry name" value="DPM_DPG-synthase_like"/>
    <property type="match status" value="1"/>
</dbReference>
<name>A0A1M5BMW5_9BACT</name>
<dbReference type="InterPro" id="IPR001173">
    <property type="entry name" value="Glyco_trans_2-like"/>
</dbReference>
<dbReference type="InterPro" id="IPR029044">
    <property type="entry name" value="Nucleotide-diphossugar_trans"/>
</dbReference>
<gene>
    <name evidence="2" type="ORF">SAMN05443144_108171</name>
</gene>
<evidence type="ECO:0000313" key="3">
    <source>
        <dbReference type="Proteomes" id="UP000184041"/>
    </source>
</evidence>
<dbReference type="STRING" id="1194090.SAMN05443144_108171"/>
<reference evidence="2 3" key="1">
    <citation type="submission" date="2016-11" db="EMBL/GenBank/DDBJ databases">
        <authorList>
            <person name="Jaros S."/>
            <person name="Januszkiewicz K."/>
            <person name="Wedrychowicz H."/>
        </authorList>
    </citation>
    <scope>NUCLEOTIDE SEQUENCE [LARGE SCALE GENOMIC DNA]</scope>
    <source>
        <strain evidence="2 3">DSM 21986</strain>
    </source>
</reference>
<dbReference type="EMBL" id="FQUS01000008">
    <property type="protein sequence ID" value="SHF43547.1"/>
    <property type="molecule type" value="Genomic_DNA"/>
</dbReference>